<name>A0ABY7E910_MYAAR</name>
<evidence type="ECO:0000313" key="2">
    <source>
        <dbReference type="Proteomes" id="UP001164746"/>
    </source>
</evidence>
<protein>
    <submittedName>
        <fullName evidence="1">Uncharacterized protein</fullName>
    </submittedName>
</protein>
<accession>A0ABY7E910</accession>
<keyword evidence="2" id="KW-1185">Reference proteome</keyword>
<gene>
    <name evidence="1" type="ORF">MAR_021699</name>
</gene>
<dbReference type="Proteomes" id="UP001164746">
    <property type="component" value="Chromosome 5"/>
</dbReference>
<proteinExistence type="predicted"/>
<feature type="non-terminal residue" evidence="1">
    <location>
        <position position="330"/>
    </location>
</feature>
<dbReference type="EMBL" id="CP111016">
    <property type="protein sequence ID" value="WAR06330.1"/>
    <property type="molecule type" value="Genomic_DNA"/>
</dbReference>
<evidence type="ECO:0000313" key="1">
    <source>
        <dbReference type="EMBL" id="WAR06330.1"/>
    </source>
</evidence>
<organism evidence="1 2">
    <name type="scientific">Mya arenaria</name>
    <name type="common">Soft-shell clam</name>
    <dbReference type="NCBI Taxonomy" id="6604"/>
    <lineage>
        <taxon>Eukaryota</taxon>
        <taxon>Metazoa</taxon>
        <taxon>Spiralia</taxon>
        <taxon>Lophotrochozoa</taxon>
        <taxon>Mollusca</taxon>
        <taxon>Bivalvia</taxon>
        <taxon>Autobranchia</taxon>
        <taxon>Heteroconchia</taxon>
        <taxon>Euheterodonta</taxon>
        <taxon>Imparidentia</taxon>
        <taxon>Neoheterodontei</taxon>
        <taxon>Myida</taxon>
        <taxon>Myoidea</taxon>
        <taxon>Myidae</taxon>
        <taxon>Mya</taxon>
    </lineage>
</organism>
<sequence length="330" mass="36711">MTEPASPSLRMDAPYSTTAVIASDAAGGLLRRQADLAIPRAKYQIQNAKQLYDYGTKNLQNTKTQSMLRKLSIEESPSASNQCRALHQYITKGWTLLDVKPLTCFSCQMSSSGRYKLCDNISMTGSAREHIMVEEHCSSIESQSVSPEQTVSPGQIFTDEFAGYYLLKVTKREHTSEKCTRDSLGTELGYGIEILLKANGAVVPAPSLVYIFTELAAKYTNSLHRNFVNKQCKHRYGNQKKWAWSNLDGRNSTVPESANVCSVLERVDYETCENETQTSSATGCSDSCNGEAWAKVTIQYQYTQATKNPVEGNLRVRIKHTGDSNNPREI</sequence>
<reference evidence="1" key="1">
    <citation type="submission" date="2022-11" db="EMBL/GenBank/DDBJ databases">
        <title>Centuries of genome instability and evolution in soft-shell clam transmissible cancer (bioRxiv).</title>
        <authorList>
            <person name="Hart S.F.M."/>
            <person name="Yonemitsu M.A."/>
            <person name="Giersch R.M."/>
            <person name="Beal B.F."/>
            <person name="Arriagada G."/>
            <person name="Davis B.W."/>
            <person name="Ostrander E.A."/>
            <person name="Goff S.P."/>
            <person name="Metzger M.J."/>
        </authorList>
    </citation>
    <scope>NUCLEOTIDE SEQUENCE</scope>
    <source>
        <strain evidence="1">MELC-2E11</strain>
        <tissue evidence="1">Siphon/mantle</tissue>
    </source>
</reference>